<reference evidence="2" key="1">
    <citation type="journal article" date="2013" name="Nature">
        <title>Draft genome of the wheat A-genome progenitor Triticum urartu.</title>
        <authorList>
            <person name="Ling H.Q."/>
            <person name="Zhao S."/>
            <person name="Liu D."/>
            <person name="Wang J."/>
            <person name="Sun H."/>
            <person name="Zhang C."/>
            <person name="Fan H."/>
            <person name="Li D."/>
            <person name="Dong L."/>
            <person name="Tao Y."/>
            <person name="Gao C."/>
            <person name="Wu H."/>
            <person name="Li Y."/>
            <person name="Cui Y."/>
            <person name="Guo X."/>
            <person name="Zheng S."/>
            <person name="Wang B."/>
            <person name="Yu K."/>
            <person name="Liang Q."/>
            <person name="Yang W."/>
            <person name="Lou X."/>
            <person name="Chen J."/>
            <person name="Feng M."/>
            <person name="Jian J."/>
            <person name="Zhang X."/>
            <person name="Luo G."/>
            <person name="Jiang Y."/>
            <person name="Liu J."/>
            <person name="Wang Z."/>
            <person name="Sha Y."/>
            <person name="Zhang B."/>
            <person name="Wu H."/>
            <person name="Tang D."/>
            <person name="Shen Q."/>
            <person name="Xue P."/>
            <person name="Zou S."/>
            <person name="Wang X."/>
            <person name="Liu X."/>
            <person name="Wang F."/>
            <person name="Yang Y."/>
            <person name="An X."/>
            <person name="Dong Z."/>
            <person name="Zhang K."/>
            <person name="Zhang X."/>
            <person name="Luo M.C."/>
            <person name="Dvorak J."/>
            <person name="Tong Y."/>
            <person name="Wang J."/>
            <person name="Yang H."/>
            <person name="Li Z."/>
            <person name="Wang D."/>
            <person name="Zhang A."/>
            <person name="Wang J."/>
        </authorList>
    </citation>
    <scope>NUCLEOTIDE SEQUENCE</scope>
</reference>
<dbReference type="GO" id="GO:0009706">
    <property type="term" value="C:chloroplast inner membrane"/>
    <property type="evidence" value="ECO:0007669"/>
    <property type="project" value="TreeGrafter"/>
</dbReference>
<evidence type="ECO:0000259" key="1">
    <source>
        <dbReference type="Pfam" id="PF02470"/>
    </source>
</evidence>
<dbReference type="STRING" id="4572.M8AXE3"/>
<dbReference type="InterPro" id="IPR039342">
    <property type="entry name" value="TGD2-like"/>
</dbReference>
<organism evidence="2">
    <name type="scientific">Triticum urartu</name>
    <name type="common">Red wild einkorn</name>
    <name type="synonym">Crithodium urartu</name>
    <dbReference type="NCBI Taxonomy" id="4572"/>
    <lineage>
        <taxon>Eukaryota</taxon>
        <taxon>Viridiplantae</taxon>
        <taxon>Streptophyta</taxon>
        <taxon>Embryophyta</taxon>
        <taxon>Tracheophyta</taxon>
        <taxon>Spermatophyta</taxon>
        <taxon>Magnoliopsida</taxon>
        <taxon>Liliopsida</taxon>
        <taxon>Poales</taxon>
        <taxon>Poaceae</taxon>
        <taxon>BOP clade</taxon>
        <taxon>Pooideae</taxon>
        <taxon>Triticodae</taxon>
        <taxon>Triticeae</taxon>
        <taxon>Triticinae</taxon>
        <taxon>Triticum</taxon>
    </lineage>
</organism>
<dbReference type="Pfam" id="PF02470">
    <property type="entry name" value="MlaD"/>
    <property type="match status" value="1"/>
</dbReference>
<name>M8AXE3_TRIUA</name>
<dbReference type="InterPro" id="IPR003399">
    <property type="entry name" value="Mce/MlaD"/>
</dbReference>
<proteinExistence type="predicted"/>
<feature type="domain" description="Mce/MlaD" evidence="1">
    <location>
        <begin position="128"/>
        <end position="174"/>
    </location>
</feature>
<dbReference type="GO" id="GO:0005543">
    <property type="term" value="F:phospholipid binding"/>
    <property type="evidence" value="ECO:0007669"/>
    <property type="project" value="TreeGrafter"/>
</dbReference>
<dbReference type="PANTHER" id="PTHR34675">
    <property type="entry name" value="PROTEIN TRIGALACTOSYLDIACYLGLYCEROL 2, CHLOROPLASTIC"/>
    <property type="match status" value="1"/>
</dbReference>
<evidence type="ECO:0000313" key="2">
    <source>
        <dbReference type="EMBL" id="EMS65779.1"/>
    </source>
</evidence>
<dbReference type="EMBL" id="KD039725">
    <property type="protein sequence ID" value="EMS65779.1"/>
    <property type="molecule type" value="Genomic_DNA"/>
</dbReference>
<dbReference type="AlphaFoldDB" id="M8AXE3"/>
<protein>
    <recommendedName>
        <fullName evidence="1">Mce/MlaD domain-containing protein</fullName>
    </recommendedName>
</protein>
<dbReference type="PANTHER" id="PTHR34675:SF1">
    <property type="entry name" value="PROTEIN TRIGALACTOSYLDIACYLGLYCEROL 2, CHLOROPLASTIC"/>
    <property type="match status" value="1"/>
</dbReference>
<sequence>MGQPYRALGRAGGARFHDFWREHLLLGVERPTEDSPFIPQLSISFSLDAHHHHPELISLLPPFPSSEKREEKSYLLPQPPSPEMRRLAAAPPRPLLHPHVSPALGVLQQHGRVAMARTTPVPGSRFRKYSAVFEFSQACGICVGTPLRIRGVTVGSVVRVDSSLRSIDAYVELSKE</sequence>
<dbReference type="GO" id="GO:0005319">
    <property type="term" value="F:lipid transporter activity"/>
    <property type="evidence" value="ECO:0007669"/>
    <property type="project" value="TreeGrafter"/>
</dbReference>
<gene>
    <name evidence="2" type="ORF">TRIUR3_10996</name>
</gene>
<accession>M8AXE3</accession>